<dbReference type="STRING" id="50990.A0A4Y7PGZ6"/>
<evidence type="ECO:0000256" key="3">
    <source>
        <dbReference type="ARBA" id="ARBA00022777"/>
    </source>
</evidence>
<dbReference type="SUPFAM" id="SSF56112">
    <property type="entry name" value="Protein kinase-like (PK-like)"/>
    <property type="match status" value="1"/>
</dbReference>
<reference evidence="6 7" key="1">
    <citation type="submission" date="2018-06" db="EMBL/GenBank/DDBJ databases">
        <title>A transcriptomic atlas of mushroom development highlights an independent origin of complex multicellularity.</title>
        <authorList>
            <consortium name="DOE Joint Genome Institute"/>
            <person name="Krizsan K."/>
            <person name="Almasi E."/>
            <person name="Merenyi Z."/>
            <person name="Sahu N."/>
            <person name="Viragh M."/>
            <person name="Koszo T."/>
            <person name="Mondo S."/>
            <person name="Kiss B."/>
            <person name="Balint B."/>
            <person name="Kues U."/>
            <person name="Barry K."/>
            <person name="Hegedus J.C."/>
            <person name="Henrissat B."/>
            <person name="Johnson J."/>
            <person name="Lipzen A."/>
            <person name="Ohm R."/>
            <person name="Nagy I."/>
            <person name="Pangilinan J."/>
            <person name="Yan J."/>
            <person name="Xiong Y."/>
            <person name="Grigoriev I.V."/>
            <person name="Hibbett D.S."/>
            <person name="Nagy L.G."/>
        </authorList>
    </citation>
    <scope>NUCLEOTIDE SEQUENCE [LARGE SCALE GENOMIC DNA]</scope>
    <source>
        <strain evidence="6 7">SZMC22713</strain>
    </source>
</reference>
<feature type="domain" description="Protein kinase" evidence="5">
    <location>
        <begin position="382"/>
        <end position="666"/>
    </location>
</feature>
<dbReference type="PROSITE" id="PS00108">
    <property type="entry name" value="PROTEIN_KINASE_ST"/>
    <property type="match status" value="1"/>
</dbReference>
<dbReference type="Gene3D" id="1.10.510.10">
    <property type="entry name" value="Transferase(Phosphotransferase) domain 1"/>
    <property type="match status" value="1"/>
</dbReference>
<dbReference type="Proteomes" id="UP000294933">
    <property type="component" value="Unassembled WGS sequence"/>
</dbReference>
<evidence type="ECO:0000256" key="1">
    <source>
        <dbReference type="ARBA" id="ARBA00022679"/>
    </source>
</evidence>
<keyword evidence="4" id="KW-0067">ATP-binding</keyword>
<evidence type="ECO:0000256" key="4">
    <source>
        <dbReference type="ARBA" id="ARBA00022840"/>
    </source>
</evidence>
<accession>A0A4Y7PGZ6</accession>
<protein>
    <submittedName>
        <fullName evidence="6">Kinase-like protein</fullName>
    </submittedName>
</protein>
<evidence type="ECO:0000313" key="6">
    <source>
        <dbReference type="EMBL" id="TDL14291.1"/>
    </source>
</evidence>
<keyword evidence="1" id="KW-0808">Transferase</keyword>
<dbReference type="GO" id="GO:0004674">
    <property type="term" value="F:protein serine/threonine kinase activity"/>
    <property type="evidence" value="ECO:0007669"/>
    <property type="project" value="TreeGrafter"/>
</dbReference>
<dbReference type="PANTHER" id="PTHR44329:SF288">
    <property type="entry name" value="MITOGEN-ACTIVATED PROTEIN KINASE KINASE KINASE 20"/>
    <property type="match status" value="1"/>
</dbReference>
<organism evidence="6 7">
    <name type="scientific">Rickenella mellea</name>
    <dbReference type="NCBI Taxonomy" id="50990"/>
    <lineage>
        <taxon>Eukaryota</taxon>
        <taxon>Fungi</taxon>
        <taxon>Dikarya</taxon>
        <taxon>Basidiomycota</taxon>
        <taxon>Agaricomycotina</taxon>
        <taxon>Agaricomycetes</taxon>
        <taxon>Hymenochaetales</taxon>
        <taxon>Rickenellaceae</taxon>
        <taxon>Rickenella</taxon>
    </lineage>
</organism>
<dbReference type="SMART" id="SM00220">
    <property type="entry name" value="S_TKc"/>
    <property type="match status" value="1"/>
</dbReference>
<dbReference type="GO" id="GO:0005524">
    <property type="term" value="F:ATP binding"/>
    <property type="evidence" value="ECO:0007669"/>
    <property type="project" value="UniProtKB-KW"/>
</dbReference>
<proteinExistence type="predicted"/>
<dbReference type="InterPro" id="IPR011009">
    <property type="entry name" value="Kinase-like_dom_sf"/>
</dbReference>
<keyword evidence="3 6" id="KW-0418">Kinase</keyword>
<dbReference type="VEuPathDB" id="FungiDB:BD410DRAFT_264568"/>
<dbReference type="AlphaFoldDB" id="A0A4Y7PGZ6"/>
<evidence type="ECO:0000256" key="2">
    <source>
        <dbReference type="ARBA" id="ARBA00022741"/>
    </source>
</evidence>
<dbReference type="PANTHER" id="PTHR44329">
    <property type="entry name" value="SERINE/THREONINE-PROTEIN KINASE TNNI3K-RELATED"/>
    <property type="match status" value="1"/>
</dbReference>
<keyword evidence="7" id="KW-1185">Reference proteome</keyword>
<evidence type="ECO:0000259" key="5">
    <source>
        <dbReference type="PROSITE" id="PS50011"/>
    </source>
</evidence>
<sequence length="668" mass="75583">MTIASRPEWALWRFDHWGFYIPEFIWRFWVDANPMDSKPWTGVPYGLHIYDVYNDVVNIGCDSNLPCSTIFHHIEKDVPALLSQPIWHEANAAFVSLEKEAETAIRSLLQQVNSGRPPSGVPDARGRAKLSMGRHSLQVLMKYLTFLQFRNSLKFCELLENAGCGQAHDGPCTCDGALSRWLVVLAGFTEYLGGNNGGKCSPEFDHVYESIHEKYRDIQDAEICVGMAAESDEYILKASCFGILEEDGSGNLDHSHTYFFPITPRFTLYLLLDISGSPLPNRDSPLLSCDCPSAEDVDYDVESSIDVYQRNSLLLQTLPRFVIYASERSMIRSIQYYDQRKWLPENLDYSKLLRGCRQESVTYTLLVKASIDVIDLTDDVTRIGEGPIAHGAFADVWKGIWKDRNDKNRSKLVALKVLRTVMMKNVQETLLKRLRDEVLAWHRLEHPNIAPLYGVMQLPSTLAMVSPWCDNGTIVKYLKEKNPGADRLRLLHEIAAGVLYLHTRSPCIIHGDLKGGNILINHRGSAIITDFGLARVIEEVSDVTQTKTTSFFAGSTRWMAPELLLALVEEDVRAPPLSKYSDVYAFASVCLEVLTDELPYSHRRNDHGVTLDVMRGIKPSRSAACKVDEARIEDLLELMDKCWDQFPRTRPSMEEMISCIERHRGASA</sequence>
<dbReference type="InterPro" id="IPR051681">
    <property type="entry name" value="Ser/Thr_Kinases-Pseudokinases"/>
</dbReference>
<evidence type="ECO:0000313" key="7">
    <source>
        <dbReference type="Proteomes" id="UP000294933"/>
    </source>
</evidence>
<gene>
    <name evidence="6" type="ORF">BD410DRAFT_264568</name>
</gene>
<name>A0A4Y7PGZ6_9AGAM</name>
<keyword evidence="2" id="KW-0547">Nucleotide-binding</keyword>
<dbReference type="InterPro" id="IPR008271">
    <property type="entry name" value="Ser/Thr_kinase_AS"/>
</dbReference>
<dbReference type="InterPro" id="IPR000719">
    <property type="entry name" value="Prot_kinase_dom"/>
</dbReference>
<dbReference type="EMBL" id="ML170359">
    <property type="protein sequence ID" value="TDL14291.1"/>
    <property type="molecule type" value="Genomic_DNA"/>
</dbReference>
<dbReference type="PROSITE" id="PS50011">
    <property type="entry name" value="PROTEIN_KINASE_DOM"/>
    <property type="match status" value="1"/>
</dbReference>
<dbReference type="OrthoDB" id="6718656at2759"/>
<dbReference type="Pfam" id="PF07714">
    <property type="entry name" value="PK_Tyr_Ser-Thr"/>
    <property type="match status" value="1"/>
</dbReference>
<dbReference type="InterPro" id="IPR001245">
    <property type="entry name" value="Ser-Thr/Tyr_kinase_cat_dom"/>
</dbReference>